<protein>
    <submittedName>
        <fullName evidence="2">Uncharacterized protein</fullName>
    </submittedName>
</protein>
<evidence type="ECO:0000313" key="2">
    <source>
        <dbReference type="EMBL" id="TWO71917.1"/>
    </source>
</evidence>
<keyword evidence="1" id="KW-0812">Transmembrane</keyword>
<dbReference type="RefSeq" id="WP_145892475.1">
    <property type="nucleotide sequence ID" value="NZ_VOBQ01000005.1"/>
</dbReference>
<dbReference type="EMBL" id="VOBQ01000005">
    <property type="protein sequence ID" value="TWO71917.1"/>
    <property type="molecule type" value="Genomic_DNA"/>
</dbReference>
<keyword evidence="1" id="KW-1133">Transmembrane helix</keyword>
<comment type="caution">
    <text evidence="2">The sequence shown here is derived from an EMBL/GenBank/DDBJ whole genome shotgun (WGS) entry which is preliminary data.</text>
</comment>
<keyword evidence="3" id="KW-1185">Reference proteome</keyword>
<dbReference type="OrthoDB" id="9152853at2"/>
<dbReference type="AlphaFoldDB" id="A0A562ZU36"/>
<reference evidence="2 3" key="1">
    <citation type="submission" date="2019-07" db="EMBL/GenBank/DDBJ databases">
        <title>Caenimonas sedimenti sp. nov., isolated from activated sludge.</title>
        <authorList>
            <person name="Xu J."/>
        </authorList>
    </citation>
    <scope>NUCLEOTIDE SEQUENCE [LARGE SCALE GENOMIC DNA]</scope>
    <source>
        <strain evidence="2 3">HX-9-20</strain>
    </source>
</reference>
<gene>
    <name evidence="2" type="ORF">FN976_07965</name>
</gene>
<name>A0A562ZU36_9BURK</name>
<evidence type="ECO:0000256" key="1">
    <source>
        <dbReference type="SAM" id="Phobius"/>
    </source>
</evidence>
<evidence type="ECO:0000313" key="3">
    <source>
        <dbReference type="Proteomes" id="UP000318199"/>
    </source>
</evidence>
<accession>A0A562ZU36</accession>
<keyword evidence="1" id="KW-0472">Membrane</keyword>
<organism evidence="2 3">
    <name type="scientific">Caenimonas sedimenti</name>
    <dbReference type="NCBI Taxonomy" id="2596921"/>
    <lineage>
        <taxon>Bacteria</taxon>
        <taxon>Pseudomonadati</taxon>
        <taxon>Pseudomonadota</taxon>
        <taxon>Betaproteobacteria</taxon>
        <taxon>Burkholderiales</taxon>
        <taxon>Comamonadaceae</taxon>
        <taxon>Caenimonas</taxon>
    </lineage>
</organism>
<dbReference type="Proteomes" id="UP000318199">
    <property type="component" value="Unassembled WGS sequence"/>
</dbReference>
<feature type="transmembrane region" description="Helical" evidence="1">
    <location>
        <begin position="232"/>
        <end position="252"/>
    </location>
</feature>
<sequence>MAAKEQLEKVRGLLQAIRAMTTGSLTENPAWGSINFRDAEAPLDLIQSLAGHLQQLPIELIPEPVMNEIIDRLTRVRDAMNSIAAFDLAKSANPNGERAAFSERVREAGTALLVVVQGWIPFLAYQKGDIQKNINDLSQAVENARAILDKARVDTVAKAGEVDTIVQAAREASAAVGVGHFTSDFSGEATRLDGLADTWLKATAWFAGITLLVAIVFAVLPMDPAASSSYVVHFVSSKVVALVVLLSATFWCGRIYKATKHQAAVNHHRANALKTFQAFVNAGSSEATRDAVLLETTRSIFAISPSGYLDGADSVGDPGSRLLEVIRPSGKT</sequence>
<feature type="transmembrane region" description="Helical" evidence="1">
    <location>
        <begin position="199"/>
        <end position="220"/>
    </location>
</feature>
<proteinExistence type="predicted"/>